<evidence type="ECO:0000313" key="2">
    <source>
        <dbReference type="EMBL" id="MDT7830385.1"/>
    </source>
</evidence>
<evidence type="ECO:0000313" key="3">
    <source>
        <dbReference type="Proteomes" id="UP001250656"/>
    </source>
</evidence>
<dbReference type="Pfam" id="PF05893">
    <property type="entry name" value="LuxC"/>
    <property type="match status" value="1"/>
</dbReference>
<evidence type="ECO:0000256" key="1">
    <source>
        <dbReference type="ARBA" id="ARBA00022857"/>
    </source>
</evidence>
<keyword evidence="1" id="KW-0521">NADP</keyword>
<sequence>MNEQRRIFRAFTELGEFFRDFSTRETHEDEWSQRLQETIALAKHKNGWFTKDNVEFALRSWGMLLTKNHLSNWLGRYDLRQNSPNTVAIIMAGNIPLVGFHDLLSVVMTGNRALAKLSSNDDVLIGFIRDYLISIDPLLEDRIIFSQGRIQDFDAVIATGSNNTARYFEHYFGKVPNIIRKNRNSVAALTGKESPEQLEALGEDIFRYYGLGCRSVSKLFVPRAYDFDTFFRSIYSYHPIGEQKKYANNYDYNKAVYLMSDFEILDNGFLVLKEDNSYASPIASLFYETYDTLDQLKSRLQNDQVQLQCVVGEGILDDEITFGETQKPSLTDYADGVDTVDFLLKN</sequence>
<protein>
    <submittedName>
        <fullName evidence="2">Acyl-CoA reductase</fullName>
    </submittedName>
</protein>
<proteinExistence type="predicted"/>
<dbReference type="Proteomes" id="UP001250656">
    <property type="component" value="Unassembled WGS sequence"/>
</dbReference>
<name>A0ABU3L9P5_9FLAO</name>
<keyword evidence="3" id="KW-1185">Reference proteome</keyword>
<gene>
    <name evidence="2" type="ORF">RQM65_17075</name>
</gene>
<dbReference type="EMBL" id="JAVTTP010000001">
    <property type="protein sequence ID" value="MDT7830385.1"/>
    <property type="molecule type" value="Genomic_DNA"/>
</dbReference>
<comment type="caution">
    <text evidence="2">The sequence shown here is derived from an EMBL/GenBank/DDBJ whole genome shotgun (WGS) entry which is preliminary data.</text>
</comment>
<dbReference type="InterPro" id="IPR008670">
    <property type="entry name" value="CoA_reduct_LuxC"/>
</dbReference>
<dbReference type="InterPro" id="IPR016161">
    <property type="entry name" value="Ald_DH/histidinol_DH"/>
</dbReference>
<accession>A0ABU3L9P5</accession>
<reference evidence="2 3" key="1">
    <citation type="submission" date="2023-09" db="EMBL/GenBank/DDBJ databases">
        <title>Novel taxa isolated from Blanes Bay.</title>
        <authorList>
            <person name="Rey-Velasco X."/>
            <person name="Lucena T."/>
        </authorList>
    </citation>
    <scope>NUCLEOTIDE SEQUENCE [LARGE SCALE GENOMIC DNA]</scope>
    <source>
        <strain evidence="2 3">S334</strain>
    </source>
</reference>
<dbReference type="SUPFAM" id="SSF53720">
    <property type="entry name" value="ALDH-like"/>
    <property type="match status" value="1"/>
</dbReference>
<organism evidence="2 3">
    <name type="scientific">Pricia mediterranea</name>
    <dbReference type="NCBI Taxonomy" id="3076079"/>
    <lineage>
        <taxon>Bacteria</taxon>
        <taxon>Pseudomonadati</taxon>
        <taxon>Bacteroidota</taxon>
        <taxon>Flavobacteriia</taxon>
        <taxon>Flavobacteriales</taxon>
        <taxon>Flavobacteriaceae</taxon>
        <taxon>Pricia</taxon>
    </lineage>
</organism>
<dbReference type="RefSeq" id="WP_314016630.1">
    <property type="nucleotide sequence ID" value="NZ_JAVTTP010000001.1"/>
</dbReference>